<dbReference type="AlphaFoldDB" id="A0A7R7HVI3"/>
<dbReference type="PANTHER" id="PTHR40396:SF1">
    <property type="entry name" value="ATPASE AAA-TYPE CORE DOMAIN-CONTAINING PROTEIN"/>
    <property type="match status" value="1"/>
</dbReference>
<gene>
    <name evidence="2" type="ORF">Athai_11090</name>
</gene>
<dbReference type="Gene3D" id="3.40.50.300">
    <property type="entry name" value="P-loop containing nucleotide triphosphate hydrolases"/>
    <property type="match status" value="2"/>
</dbReference>
<evidence type="ECO:0000313" key="2">
    <source>
        <dbReference type="EMBL" id="BCJ33606.1"/>
    </source>
</evidence>
<name>A0A7R7HVI3_9ACTN</name>
<dbReference type="KEGG" id="atl:Athai_11090"/>
<dbReference type="GO" id="GO:0016887">
    <property type="term" value="F:ATP hydrolysis activity"/>
    <property type="evidence" value="ECO:0007669"/>
    <property type="project" value="InterPro"/>
</dbReference>
<dbReference type="Pfam" id="PF13304">
    <property type="entry name" value="AAA_21"/>
    <property type="match status" value="1"/>
</dbReference>
<dbReference type="EMBL" id="AP023355">
    <property type="protein sequence ID" value="BCJ33606.1"/>
    <property type="molecule type" value="Genomic_DNA"/>
</dbReference>
<reference evidence="2 3" key="1">
    <citation type="submission" date="2020-08" db="EMBL/GenBank/DDBJ databases">
        <title>Whole genome shotgun sequence of Actinocatenispora thailandica NBRC 105041.</title>
        <authorList>
            <person name="Komaki H."/>
            <person name="Tamura T."/>
        </authorList>
    </citation>
    <scope>NUCLEOTIDE SEQUENCE [LARGE SCALE GENOMIC DNA]</scope>
    <source>
        <strain evidence="2 3">NBRC 105041</strain>
    </source>
</reference>
<dbReference type="PIRSF" id="PIRSF029347">
    <property type="entry name" value="RecF"/>
    <property type="match status" value="1"/>
</dbReference>
<feature type="domain" description="ATPase AAA-type core" evidence="1">
    <location>
        <begin position="26"/>
        <end position="337"/>
    </location>
</feature>
<dbReference type="InterPro" id="IPR003959">
    <property type="entry name" value="ATPase_AAA_core"/>
</dbReference>
<dbReference type="SUPFAM" id="SSF52540">
    <property type="entry name" value="P-loop containing nucleoside triphosphate hydrolases"/>
    <property type="match status" value="1"/>
</dbReference>
<dbReference type="Proteomes" id="UP000611640">
    <property type="component" value="Chromosome"/>
</dbReference>
<protein>
    <submittedName>
        <fullName evidence="2">ATPase</fullName>
    </submittedName>
</protein>
<dbReference type="InterPro" id="IPR027417">
    <property type="entry name" value="P-loop_NTPase"/>
</dbReference>
<dbReference type="PANTHER" id="PTHR40396">
    <property type="entry name" value="ATPASE-LIKE PROTEIN"/>
    <property type="match status" value="1"/>
</dbReference>
<proteinExistence type="predicted"/>
<dbReference type="GO" id="GO:0005524">
    <property type="term" value="F:ATP binding"/>
    <property type="evidence" value="ECO:0007669"/>
    <property type="project" value="InterPro"/>
</dbReference>
<organism evidence="2 3">
    <name type="scientific">Actinocatenispora thailandica</name>
    <dbReference type="NCBI Taxonomy" id="227318"/>
    <lineage>
        <taxon>Bacteria</taxon>
        <taxon>Bacillati</taxon>
        <taxon>Actinomycetota</taxon>
        <taxon>Actinomycetes</taxon>
        <taxon>Micromonosporales</taxon>
        <taxon>Micromonosporaceae</taxon>
        <taxon>Actinocatenispora</taxon>
    </lineage>
</organism>
<keyword evidence="3" id="KW-1185">Reference proteome</keyword>
<evidence type="ECO:0000313" key="3">
    <source>
        <dbReference type="Proteomes" id="UP000611640"/>
    </source>
</evidence>
<sequence>MPQQITRIRAQRFRSLAEVDVRLGRLNVLIGPNGSGKTNLLKVLQFLATMARYDLSFAVRDWNGFDHIQRQAGKPLPVRLTIEGRITEHSSDNALDEYMLRLSQTASGISRTEEFTFKRSSGRGRRYKASGKEIEISDLDSDAPRQVQRVADAQTTGLATLPKLADEQGGLGIRTFANFLSSIRVLEPDVVAARQPSRPYNANLADDASNLADALAQLKVSDPDAWPLLVADVRSCLPGLEEIQIVPVGGPGRAVSVQLVEQGVTKPIELADASFGTVRVLALLTALHEPDPPPFTAIEEIDHGLHPYALDILVDRMRAASSRTQILAATHSPTLVNRLTADEIIVCDREPETGASLIPATSSKQIRAQLAATDWQAGELWFSGALRGVPAGRAPTDRAWCSSSARTTTTRRASGICSSISIRGLPAGSDPYHGPLR</sequence>
<accession>A0A7R7HVI3</accession>
<evidence type="ECO:0000259" key="1">
    <source>
        <dbReference type="Pfam" id="PF13304"/>
    </source>
</evidence>
<dbReference type="InterPro" id="IPR014555">
    <property type="entry name" value="RecF-like"/>
</dbReference>
<dbReference type="RefSeq" id="WP_203960467.1">
    <property type="nucleotide sequence ID" value="NZ_AP023355.1"/>
</dbReference>